<dbReference type="AlphaFoldDB" id="A0A6M3Y2N4"/>
<accession>A0A6M3Y2N4</accession>
<protein>
    <submittedName>
        <fullName evidence="1">Uncharacterized protein</fullName>
    </submittedName>
</protein>
<name>A0A6M3Y2N4_9ZZZZ</name>
<gene>
    <name evidence="1" type="ORF">TM448B10788_0002</name>
</gene>
<proteinExistence type="predicted"/>
<sequence length="79" mass="8990">MASIESSLASIWRKEIDKYRQEHPDETLTVMGWLDKGSPLYEGQEGIVIHIENKESESSRRFLWSLRFAAPSPALAGLE</sequence>
<dbReference type="EMBL" id="MT145186">
    <property type="protein sequence ID" value="QJI04499.1"/>
    <property type="molecule type" value="Genomic_DNA"/>
</dbReference>
<reference evidence="1" key="1">
    <citation type="submission" date="2020-03" db="EMBL/GenBank/DDBJ databases">
        <title>The deep terrestrial virosphere.</title>
        <authorList>
            <person name="Holmfeldt K."/>
            <person name="Nilsson E."/>
            <person name="Simone D."/>
            <person name="Lopez-Fernandez M."/>
            <person name="Wu X."/>
            <person name="de Brujin I."/>
            <person name="Lundin D."/>
            <person name="Andersson A."/>
            <person name="Bertilsson S."/>
            <person name="Dopson M."/>
        </authorList>
    </citation>
    <scope>NUCLEOTIDE SEQUENCE</scope>
    <source>
        <strain evidence="1">TM448B10788</strain>
    </source>
</reference>
<organism evidence="1">
    <name type="scientific">viral metagenome</name>
    <dbReference type="NCBI Taxonomy" id="1070528"/>
    <lineage>
        <taxon>unclassified sequences</taxon>
        <taxon>metagenomes</taxon>
        <taxon>organismal metagenomes</taxon>
    </lineage>
</organism>
<evidence type="ECO:0000313" key="1">
    <source>
        <dbReference type="EMBL" id="QJI04499.1"/>
    </source>
</evidence>